<protein>
    <submittedName>
        <fullName evidence="1">Uncharacterized protein</fullName>
    </submittedName>
</protein>
<evidence type="ECO:0000313" key="1">
    <source>
        <dbReference type="EMBL" id="PBK83096.1"/>
    </source>
</evidence>
<dbReference type="AlphaFoldDB" id="A0A2H3D6I4"/>
<dbReference type="EMBL" id="KZ293709">
    <property type="protein sequence ID" value="PBK83096.1"/>
    <property type="molecule type" value="Genomic_DNA"/>
</dbReference>
<accession>A0A2H3D6I4</accession>
<gene>
    <name evidence="1" type="ORF">ARMGADRAFT_679031</name>
</gene>
<sequence length="120" mass="13685">GRLGGRGAQGVLARHSTGIHTGVLLCTVPVLSDRWARWCAHNHGCEHRCHSIPVSLIIEASTPFLHNKTRVRMCLQCQRHLISEYRLRVERPTQHRRSPIDSSSYPLSKQHSSICITFRR</sequence>
<proteinExistence type="predicted"/>
<dbReference type="InParanoid" id="A0A2H3D6I4"/>
<keyword evidence="2" id="KW-1185">Reference proteome</keyword>
<evidence type="ECO:0000313" key="2">
    <source>
        <dbReference type="Proteomes" id="UP000217790"/>
    </source>
</evidence>
<organism evidence="1 2">
    <name type="scientific">Armillaria gallica</name>
    <name type="common">Bulbous honey fungus</name>
    <name type="synonym">Armillaria bulbosa</name>
    <dbReference type="NCBI Taxonomy" id="47427"/>
    <lineage>
        <taxon>Eukaryota</taxon>
        <taxon>Fungi</taxon>
        <taxon>Dikarya</taxon>
        <taxon>Basidiomycota</taxon>
        <taxon>Agaricomycotina</taxon>
        <taxon>Agaricomycetes</taxon>
        <taxon>Agaricomycetidae</taxon>
        <taxon>Agaricales</taxon>
        <taxon>Marasmiineae</taxon>
        <taxon>Physalacriaceae</taxon>
        <taxon>Armillaria</taxon>
    </lineage>
</organism>
<name>A0A2H3D6I4_ARMGA</name>
<feature type="non-terminal residue" evidence="1">
    <location>
        <position position="1"/>
    </location>
</feature>
<dbReference type="Proteomes" id="UP000217790">
    <property type="component" value="Unassembled WGS sequence"/>
</dbReference>
<reference evidence="2" key="1">
    <citation type="journal article" date="2017" name="Nat. Ecol. Evol.">
        <title>Genome expansion and lineage-specific genetic innovations in the forest pathogenic fungi Armillaria.</title>
        <authorList>
            <person name="Sipos G."/>
            <person name="Prasanna A.N."/>
            <person name="Walter M.C."/>
            <person name="O'Connor E."/>
            <person name="Balint B."/>
            <person name="Krizsan K."/>
            <person name="Kiss B."/>
            <person name="Hess J."/>
            <person name="Varga T."/>
            <person name="Slot J."/>
            <person name="Riley R."/>
            <person name="Boka B."/>
            <person name="Rigling D."/>
            <person name="Barry K."/>
            <person name="Lee J."/>
            <person name="Mihaltcheva S."/>
            <person name="LaButti K."/>
            <person name="Lipzen A."/>
            <person name="Waldron R."/>
            <person name="Moloney N.M."/>
            <person name="Sperisen C."/>
            <person name="Kredics L."/>
            <person name="Vagvoelgyi C."/>
            <person name="Patrignani A."/>
            <person name="Fitzpatrick D."/>
            <person name="Nagy I."/>
            <person name="Doyle S."/>
            <person name="Anderson J.B."/>
            <person name="Grigoriev I.V."/>
            <person name="Gueldener U."/>
            <person name="Muensterkoetter M."/>
            <person name="Nagy L.G."/>
        </authorList>
    </citation>
    <scope>NUCLEOTIDE SEQUENCE [LARGE SCALE GENOMIC DNA]</scope>
    <source>
        <strain evidence="2">Ar21-2</strain>
    </source>
</reference>